<organism evidence="1 2">
    <name type="scientific">Nocardia testacea</name>
    <dbReference type="NCBI Taxonomy" id="248551"/>
    <lineage>
        <taxon>Bacteria</taxon>
        <taxon>Bacillati</taxon>
        <taxon>Actinomycetota</taxon>
        <taxon>Actinomycetes</taxon>
        <taxon>Mycobacteriales</taxon>
        <taxon>Nocardiaceae</taxon>
        <taxon>Nocardia</taxon>
    </lineage>
</organism>
<evidence type="ECO:0000313" key="2">
    <source>
        <dbReference type="Proteomes" id="UP001611494"/>
    </source>
</evidence>
<evidence type="ECO:0008006" key="3">
    <source>
        <dbReference type="Google" id="ProtNLM"/>
    </source>
</evidence>
<dbReference type="EMBL" id="JBIRYL010000001">
    <property type="protein sequence ID" value="MFI2230279.1"/>
    <property type="molecule type" value="Genomic_DNA"/>
</dbReference>
<dbReference type="Proteomes" id="UP001611494">
    <property type="component" value="Unassembled WGS sequence"/>
</dbReference>
<reference evidence="1 2" key="1">
    <citation type="submission" date="2024-10" db="EMBL/GenBank/DDBJ databases">
        <title>The Natural Products Discovery Center: Release of the First 8490 Sequenced Strains for Exploring Actinobacteria Biosynthetic Diversity.</title>
        <authorList>
            <person name="Kalkreuter E."/>
            <person name="Kautsar S.A."/>
            <person name="Yang D."/>
            <person name="Bader C.D."/>
            <person name="Teijaro C.N."/>
            <person name="Fluegel L."/>
            <person name="Davis C.M."/>
            <person name="Simpson J.R."/>
            <person name="Lauterbach L."/>
            <person name="Steele A.D."/>
            <person name="Gui C."/>
            <person name="Meng S."/>
            <person name="Li G."/>
            <person name="Viehrig K."/>
            <person name="Ye F."/>
            <person name="Su P."/>
            <person name="Kiefer A.F."/>
            <person name="Nichols A."/>
            <person name="Cepeda A.J."/>
            <person name="Yan W."/>
            <person name="Fan B."/>
            <person name="Jiang Y."/>
            <person name="Adhikari A."/>
            <person name="Zheng C.-J."/>
            <person name="Schuster L."/>
            <person name="Cowan T.M."/>
            <person name="Smanski M.J."/>
            <person name="Chevrette M.G."/>
            <person name="De Carvalho L.P.S."/>
            <person name="Shen B."/>
        </authorList>
    </citation>
    <scope>NUCLEOTIDE SEQUENCE [LARGE SCALE GENOMIC DNA]</scope>
    <source>
        <strain evidence="1 2">NPDC019377</strain>
    </source>
</reference>
<accession>A0ABW7VUM7</accession>
<keyword evidence="2" id="KW-1185">Reference proteome</keyword>
<sequence>MTALPELTTDLYLAGSWTRGGAGTSTTDDPVGVVAAIVPRNTEAETVTVVL</sequence>
<comment type="caution">
    <text evidence="1">The sequence shown here is derived from an EMBL/GenBank/DDBJ whole genome shotgun (WGS) entry which is preliminary data.</text>
</comment>
<dbReference type="RefSeq" id="WP_357417582.1">
    <property type="nucleotide sequence ID" value="NZ_JBFAAV010000039.1"/>
</dbReference>
<proteinExistence type="predicted"/>
<evidence type="ECO:0000313" key="1">
    <source>
        <dbReference type="EMBL" id="MFI2230279.1"/>
    </source>
</evidence>
<protein>
    <recommendedName>
        <fullName evidence="3">Aldehyde dehydrogenase family protein</fullName>
    </recommendedName>
</protein>
<name>A0ABW7VUM7_9NOCA</name>
<gene>
    <name evidence="1" type="ORF">ACH49Z_10550</name>
</gene>